<evidence type="ECO:0000256" key="3">
    <source>
        <dbReference type="ARBA" id="ARBA00022827"/>
    </source>
</evidence>
<dbReference type="KEGG" id="sutt:SUTMEG_14150"/>
<dbReference type="SUPFAM" id="SSF56425">
    <property type="entry name" value="Succinate dehydrogenase/fumarate reductase flavoprotein, catalytic domain"/>
    <property type="match status" value="1"/>
</dbReference>
<evidence type="ECO:0000256" key="4">
    <source>
        <dbReference type="ARBA" id="ARBA00023002"/>
    </source>
</evidence>
<evidence type="ECO:0000313" key="7">
    <source>
        <dbReference type="Proteomes" id="UP000271003"/>
    </source>
</evidence>
<keyword evidence="3" id="KW-0274">FAD</keyword>
<dbReference type="Gene3D" id="3.90.700.10">
    <property type="entry name" value="Succinate dehydrogenase/fumarate reductase flavoprotein, catalytic domain"/>
    <property type="match status" value="1"/>
</dbReference>
<dbReference type="PANTHER" id="PTHR43400">
    <property type="entry name" value="FUMARATE REDUCTASE"/>
    <property type="match status" value="1"/>
</dbReference>
<feature type="domain" description="FAD-dependent oxidoreductase 2 FAD-binding" evidence="5">
    <location>
        <begin position="41"/>
        <end position="544"/>
    </location>
</feature>
<comment type="cofactor">
    <cofactor evidence="1">
        <name>FAD</name>
        <dbReference type="ChEBI" id="CHEBI:57692"/>
    </cofactor>
</comment>
<dbReference type="InterPro" id="IPR036188">
    <property type="entry name" value="FAD/NAD-bd_sf"/>
</dbReference>
<dbReference type="AlphaFoldDB" id="A0A2Z6IAV7"/>
<accession>A0A2Z6IAV7</accession>
<dbReference type="SUPFAM" id="SSF51905">
    <property type="entry name" value="FAD/NAD(P)-binding domain"/>
    <property type="match status" value="1"/>
</dbReference>
<dbReference type="GO" id="GO:0008202">
    <property type="term" value="P:steroid metabolic process"/>
    <property type="evidence" value="ECO:0007669"/>
    <property type="project" value="UniProtKB-ARBA"/>
</dbReference>
<dbReference type="InterPro" id="IPR050315">
    <property type="entry name" value="FAD-oxidoreductase_2"/>
</dbReference>
<keyword evidence="2" id="KW-0285">Flavoprotein</keyword>
<dbReference type="Proteomes" id="UP000271003">
    <property type="component" value="Chromosome"/>
</dbReference>
<dbReference type="EMBL" id="AP018786">
    <property type="protein sequence ID" value="BBF23524.1"/>
    <property type="molecule type" value="Genomic_DNA"/>
</dbReference>
<dbReference type="RefSeq" id="WP_120177126.1">
    <property type="nucleotide sequence ID" value="NZ_AP018786.1"/>
</dbReference>
<evidence type="ECO:0000256" key="1">
    <source>
        <dbReference type="ARBA" id="ARBA00001974"/>
    </source>
</evidence>
<dbReference type="Gene3D" id="3.50.50.60">
    <property type="entry name" value="FAD/NAD(P)-binding domain"/>
    <property type="match status" value="2"/>
</dbReference>
<proteinExistence type="predicted"/>
<keyword evidence="4" id="KW-0560">Oxidoreductase</keyword>
<dbReference type="OrthoDB" id="9156953at2"/>
<protein>
    <submittedName>
        <fullName evidence="6">3-oxosteroid 1-dehydrogenase</fullName>
    </submittedName>
</protein>
<keyword evidence="7" id="KW-1185">Reference proteome</keyword>
<gene>
    <name evidence="6" type="ORF">SUTMEG_14150</name>
</gene>
<evidence type="ECO:0000313" key="6">
    <source>
        <dbReference type="EMBL" id="BBF23524.1"/>
    </source>
</evidence>
<sequence length="565" mass="61253">MSEVSRRTFIKGFAGATLGSATLGLSTTVAAAETRFSVETDVVVVGYGGAGAAAAIAAADKGAEVLLLDKQKEAEIVNNTRMSGGIFHCPGKDGDKKALFEYTKAMFSGENLPWKEEGEQADFSDDLAEAWVKYCPENVDFMKSLDPEFRAVFTPQAHGAAFPNFPGAKACDYQSYKATYVPRVKDGNASCWKSPKKETYAGEAFFRCLREGVAKRKDRITEVFDCRAEHLIKNEAGVIVGVAAQRDGKPFFIRARKGVVLASGGYEYNRRMREAFLTGPGINGWAFYGALCNTGDGIAMGQEVGAGLAKVASCCSRVIVVTNRRENGMRIGCVTPTVGGKHTIVVDNYGRRYQAETKITDDPSRYFFYREATQFDIDNLTYPRTPSWLIFDEELRKSKPIVSLGNSVVGYGLVNWSRDNMSAVEEGLVLKADTMEELGEKIRQVAENKERMDPKVLAATVAEFNEGCKSGKDKLGRRASTLAPLDKGPFYAAMMMAGGPNTAGGLLCNGKREVLDWSGKAIPHLYAAGEIVSVFKFVYQGGGNLAECLVFGRVAGENAAAQQAV</sequence>
<dbReference type="InterPro" id="IPR027477">
    <property type="entry name" value="Succ_DH/fumarate_Rdtase_cat_sf"/>
</dbReference>
<dbReference type="InterPro" id="IPR006311">
    <property type="entry name" value="TAT_signal"/>
</dbReference>
<organism evidence="6 7">
    <name type="scientific">Sutterella megalosphaeroides</name>
    <dbReference type="NCBI Taxonomy" id="2494234"/>
    <lineage>
        <taxon>Bacteria</taxon>
        <taxon>Pseudomonadati</taxon>
        <taxon>Pseudomonadota</taxon>
        <taxon>Betaproteobacteria</taxon>
        <taxon>Burkholderiales</taxon>
        <taxon>Sutterellaceae</taxon>
        <taxon>Sutterella</taxon>
    </lineage>
</organism>
<dbReference type="Pfam" id="PF00890">
    <property type="entry name" value="FAD_binding_2"/>
    <property type="match status" value="1"/>
</dbReference>
<dbReference type="InterPro" id="IPR003953">
    <property type="entry name" value="FAD-dep_OxRdtase_2_FAD-bd"/>
</dbReference>
<name>A0A2Z6IAV7_9BURK</name>
<dbReference type="PROSITE" id="PS51318">
    <property type="entry name" value="TAT"/>
    <property type="match status" value="1"/>
</dbReference>
<evidence type="ECO:0000259" key="5">
    <source>
        <dbReference type="Pfam" id="PF00890"/>
    </source>
</evidence>
<reference evidence="6 7" key="1">
    <citation type="journal article" date="2018" name="Int. J. Syst. Evol. Microbiol.">
        <title>Mesosutterella multiformis gen. nov., sp. nov., a member of the family Sutterellaceae and Sutterella megalosphaeroides sp. nov., isolated from human faeces.</title>
        <authorList>
            <person name="Sakamoto M."/>
            <person name="Ikeyama N."/>
            <person name="Kunihiro T."/>
            <person name="Iino T."/>
            <person name="Yuki M."/>
            <person name="Ohkuma M."/>
        </authorList>
    </citation>
    <scope>NUCLEOTIDE SEQUENCE [LARGE SCALE GENOMIC DNA]</scope>
    <source>
        <strain evidence="6 7">6FBBBH3</strain>
    </source>
</reference>
<dbReference type="GO" id="GO:0016491">
    <property type="term" value="F:oxidoreductase activity"/>
    <property type="evidence" value="ECO:0007669"/>
    <property type="project" value="UniProtKB-KW"/>
</dbReference>
<evidence type="ECO:0000256" key="2">
    <source>
        <dbReference type="ARBA" id="ARBA00022630"/>
    </source>
</evidence>
<dbReference type="PANTHER" id="PTHR43400:SF10">
    <property type="entry name" value="3-OXOSTEROID 1-DEHYDROGENASE"/>
    <property type="match status" value="1"/>
</dbReference>